<accession>A0A426WVS5</accession>
<name>A0A426WVS5_ENSVE</name>
<dbReference type="EMBL" id="AMZH03040762">
    <property type="protein sequence ID" value="RRT31364.1"/>
    <property type="molecule type" value="Genomic_DNA"/>
</dbReference>
<evidence type="ECO:0000313" key="2">
    <source>
        <dbReference type="EMBL" id="RRT31364.1"/>
    </source>
</evidence>
<feature type="region of interest" description="Disordered" evidence="1">
    <location>
        <begin position="22"/>
        <end position="41"/>
    </location>
</feature>
<gene>
    <name evidence="2" type="ORF">B296_00057831</name>
</gene>
<proteinExistence type="predicted"/>
<reference evidence="2 3" key="1">
    <citation type="journal article" date="2014" name="Agronomy (Basel)">
        <title>A Draft Genome Sequence for Ensete ventricosum, the Drought-Tolerant Tree Against Hunger.</title>
        <authorList>
            <person name="Harrison J."/>
            <person name="Moore K.A."/>
            <person name="Paszkiewicz K."/>
            <person name="Jones T."/>
            <person name="Grant M."/>
            <person name="Ambacheew D."/>
            <person name="Muzemil S."/>
            <person name="Studholme D.J."/>
        </authorList>
    </citation>
    <scope>NUCLEOTIDE SEQUENCE [LARGE SCALE GENOMIC DNA]</scope>
</reference>
<protein>
    <submittedName>
        <fullName evidence="2">Uncharacterized protein</fullName>
    </submittedName>
</protein>
<sequence length="71" mass="7416">MAGHGRQPLAGALQPTPFAGVEIVNPYIPDPDGEDEGDQASTSLAISTRWISVAKLLQSDLATLAQREGGE</sequence>
<comment type="caution">
    <text evidence="2">The sequence shown here is derived from an EMBL/GenBank/DDBJ whole genome shotgun (WGS) entry which is preliminary data.</text>
</comment>
<evidence type="ECO:0000256" key="1">
    <source>
        <dbReference type="SAM" id="MobiDB-lite"/>
    </source>
</evidence>
<organism evidence="2 3">
    <name type="scientific">Ensete ventricosum</name>
    <name type="common">Abyssinian banana</name>
    <name type="synonym">Musa ensete</name>
    <dbReference type="NCBI Taxonomy" id="4639"/>
    <lineage>
        <taxon>Eukaryota</taxon>
        <taxon>Viridiplantae</taxon>
        <taxon>Streptophyta</taxon>
        <taxon>Embryophyta</taxon>
        <taxon>Tracheophyta</taxon>
        <taxon>Spermatophyta</taxon>
        <taxon>Magnoliopsida</taxon>
        <taxon>Liliopsida</taxon>
        <taxon>Zingiberales</taxon>
        <taxon>Musaceae</taxon>
        <taxon>Ensete</taxon>
    </lineage>
</organism>
<dbReference type="Proteomes" id="UP000287651">
    <property type="component" value="Unassembled WGS sequence"/>
</dbReference>
<evidence type="ECO:0000313" key="3">
    <source>
        <dbReference type="Proteomes" id="UP000287651"/>
    </source>
</evidence>
<dbReference type="AlphaFoldDB" id="A0A426WVS5"/>